<dbReference type="GO" id="GO:0008270">
    <property type="term" value="F:zinc ion binding"/>
    <property type="evidence" value="ECO:0007669"/>
    <property type="project" value="UniProtKB-KW"/>
</dbReference>
<dbReference type="Proteomes" id="UP001190926">
    <property type="component" value="Unassembled WGS sequence"/>
</dbReference>
<feature type="domain" description="RING-type" evidence="14">
    <location>
        <begin position="109"/>
        <end position="151"/>
    </location>
</feature>
<dbReference type="GO" id="GO:0016020">
    <property type="term" value="C:membrane"/>
    <property type="evidence" value="ECO:0007669"/>
    <property type="project" value="UniProtKB-SubCell"/>
</dbReference>
<comment type="caution">
    <text evidence="15">The sequence shown here is derived from an EMBL/GenBank/DDBJ whole genome shotgun (WGS) entry which is preliminary data.</text>
</comment>
<evidence type="ECO:0000256" key="1">
    <source>
        <dbReference type="ARBA" id="ARBA00000900"/>
    </source>
</evidence>
<sequence length="174" mass="17998">MYRLMLDSGDTAPSTNGSSNATVTNNGDGGDDFDGNMVIILVALLCALVCAVALNSAARFALRCARRRSSVGGGDGAAPASASGIDKAALKQIPVAVYGAGVQIPATDCSICLGELRKGEKVRILPRCSHGFHVSCIDKWLVLHSSCPVCRQPLVEPSPAPAVCVAQFLTVQIT</sequence>
<dbReference type="EMBL" id="SDAM02000126">
    <property type="protein sequence ID" value="KAH6828297.1"/>
    <property type="molecule type" value="Genomic_DNA"/>
</dbReference>
<keyword evidence="7" id="KW-0862">Zinc</keyword>
<proteinExistence type="inferred from homology"/>
<evidence type="ECO:0000256" key="11">
    <source>
        <dbReference type="PROSITE-ProRule" id="PRU00175"/>
    </source>
</evidence>
<evidence type="ECO:0000313" key="15">
    <source>
        <dbReference type="EMBL" id="KAH6828297.1"/>
    </source>
</evidence>
<evidence type="ECO:0000256" key="10">
    <source>
        <dbReference type="ARBA" id="ARBA00024209"/>
    </source>
</evidence>
<comment type="catalytic activity">
    <reaction evidence="1">
        <text>S-ubiquitinyl-[E2 ubiquitin-conjugating enzyme]-L-cysteine + [acceptor protein]-L-lysine = [E2 ubiquitin-conjugating enzyme]-L-cysteine + N(6)-ubiquitinyl-[acceptor protein]-L-lysine.</text>
        <dbReference type="EC" id="2.3.2.27"/>
    </reaction>
</comment>
<keyword evidence="9 13" id="KW-0472">Membrane</keyword>
<keyword evidence="4" id="KW-0808">Transferase</keyword>
<dbReference type="EC" id="2.3.2.27" evidence="3"/>
<gene>
    <name evidence="15" type="ORF">C2S53_014073</name>
</gene>
<keyword evidence="8 13" id="KW-1133">Transmembrane helix</keyword>
<evidence type="ECO:0000259" key="14">
    <source>
        <dbReference type="PROSITE" id="PS50089"/>
    </source>
</evidence>
<evidence type="ECO:0000256" key="12">
    <source>
        <dbReference type="SAM" id="MobiDB-lite"/>
    </source>
</evidence>
<feature type="transmembrane region" description="Helical" evidence="13">
    <location>
        <begin position="37"/>
        <end position="58"/>
    </location>
</feature>
<dbReference type="Gene3D" id="3.30.40.10">
    <property type="entry name" value="Zinc/RING finger domain, C3HC4 (zinc finger)"/>
    <property type="match status" value="1"/>
</dbReference>
<dbReference type="GO" id="GO:0016567">
    <property type="term" value="P:protein ubiquitination"/>
    <property type="evidence" value="ECO:0007669"/>
    <property type="project" value="InterPro"/>
</dbReference>
<keyword evidence="16" id="KW-1185">Reference proteome</keyword>
<evidence type="ECO:0000256" key="8">
    <source>
        <dbReference type="ARBA" id="ARBA00022989"/>
    </source>
</evidence>
<protein>
    <recommendedName>
        <fullName evidence="3">RING-type E3 ubiquitin transferase</fullName>
        <ecNumber evidence="3">2.3.2.27</ecNumber>
    </recommendedName>
</protein>
<comment type="subcellular location">
    <subcellularLocation>
        <location evidence="2">Membrane</location>
        <topology evidence="2">Single-pass membrane protein</topology>
    </subcellularLocation>
</comment>
<dbReference type="InterPro" id="IPR044602">
    <property type="entry name" value="ATL10/ATL72-79-like"/>
</dbReference>
<evidence type="ECO:0000256" key="7">
    <source>
        <dbReference type="ARBA" id="ARBA00022833"/>
    </source>
</evidence>
<evidence type="ECO:0000256" key="3">
    <source>
        <dbReference type="ARBA" id="ARBA00012483"/>
    </source>
</evidence>
<dbReference type="InterPro" id="IPR001841">
    <property type="entry name" value="Znf_RING"/>
</dbReference>
<dbReference type="PANTHER" id="PTHR46905">
    <property type="entry name" value="RING-H2 FINGER PROTEIN ATL78"/>
    <property type="match status" value="1"/>
</dbReference>
<organism evidence="15 16">
    <name type="scientific">Perilla frutescens var. hirtella</name>
    <name type="common">Perilla citriodora</name>
    <name type="synonym">Perilla setoyensis</name>
    <dbReference type="NCBI Taxonomy" id="608512"/>
    <lineage>
        <taxon>Eukaryota</taxon>
        <taxon>Viridiplantae</taxon>
        <taxon>Streptophyta</taxon>
        <taxon>Embryophyta</taxon>
        <taxon>Tracheophyta</taxon>
        <taxon>Spermatophyta</taxon>
        <taxon>Magnoliopsida</taxon>
        <taxon>eudicotyledons</taxon>
        <taxon>Gunneridae</taxon>
        <taxon>Pentapetalae</taxon>
        <taxon>asterids</taxon>
        <taxon>lamiids</taxon>
        <taxon>Lamiales</taxon>
        <taxon>Lamiaceae</taxon>
        <taxon>Nepetoideae</taxon>
        <taxon>Elsholtzieae</taxon>
        <taxon>Perilla</taxon>
    </lineage>
</organism>
<evidence type="ECO:0000256" key="9">
    <source>
        <dbReference type="ARBA" id="ARBA00023136"/>
    </source>
</evidence>
<evidence type="ECO:0000313" key="16">
    <source>
        <dbReference type="Proteomes" id="UP001190926"/>
    </source>
</evidence>
<feature type="region of interest" description="Disordered" evidence="12">
    <location>
        <begin position="1"/>
        <end position="25"/>
    </location>
</feature>
<keyword evidence="5 13" id="KW-0812">Transmembrane</keyword>
<evidence type="ECO:0000256" key="2">
    <source>
        <dbReference type="ARBA" id="ARBA00004167"/>
    </source>
</evidence>
<evidence type="ECO:0000256" key="4">
    <source>
        <dbReference type="ARBA" id="ARBA00022679"/>
    </source>
</evidence>
<accession>A0AAD4P766</accession>
<dbReference type="AlphaFoldDB" id="A0AAD4P766"/>
<feature type="compositionally biased region" description="Polar residues" evidence="12">
    <location>
        <begin position="11"/>
        <end position="24"/>
    </location>
</feature>
<dbReference type="Pfam" id="PF13639">
    <property type="entry name" value="zf-RING_2"/>
    <property type="match status" value="1"/>
</dbReference>
<dbReference type="SUPFAM" id="SSF57850">
    <property type="entry name" value="RING/U-box"/>
    <property type="match status" value="1"/>
</dbReference>
<dbReference type="CDD" id="cd16461">
    <property type="entry name" value="RING-H2_EL5-like"/>
    <property type="match status" value="1"/>
</dbReference>
<dbReference type="InterPro" id="IPR013083">
    <property type="entry name" value="Znf_RING/FYVE/PHD"/>
</dbReference>
<dbReference type="PANTHER" id="PTHR46905:SF21">
    <property type="entry name" value="RING-TYPE E3 UBIQUITIN TRANSFERASE"/>
    <property type="match status" value="1"/>
</dbReference>
<evidence type="ECO:0000256" key="13">
    <source>
        <dbReference type="SAM" id="Phobius"/>
    </source>
</evidence>
<dbReference type="SMART" id="SM00184">
    <property type="entry name" value="RING"/>
    <property type="match status" value="1"/>
</dbReference>
<dbReference type="GO" id="GO:0061630">
    <property type="term" value="F:ubiquitin protein ligase activity"/>
    <property type="evidence" value="ECO:0007669"/>
    <property type="project" value="UniProtKB-EC"/>
</dbReference>
<evidence type="ECO:0000256" key="6">
    <source>
        <dbReference type="ARBA" id="ARBA00022723"/>
    </source>
</evidence>
<name>A0AAD4P766_PERFH</name>
<keyword evidence="11" id="KW-0863">Zinc-finger</keyword>
<reference evidence="15 16" key="1">
    <citation type="journal article" date="2021" name="Nat. Commun.">
        <title>Incipient diploidization of the medicinal plant Perilla within 10,000 years.</title>
        <authorList>
            <person name="Zhang Y."/>
            <person name="Shen Q."/>
            <person name="Leng L."/>
            <person name="Zhang D."/>
            <person name="Chen S."/>
            <person name="Shi Y."/>
            <person name="Ning Z."/>
            <person name="Chen S."/>
        </authorList>
    </citation>
    <scope>NUCLEOTIDE SEQUENCE [LARGE SCALE GENOMIC DNA]</scope>
    <source>
        <strain evidence="16">cv. PC099</strain>
    </source>
</reference>
<comment type="similarity">
    <text evidence="10">Belongs to the RING-type zinc finger family. ATL subfamily.</text>
</comment>
<keyword evidence="6" id="KW-0479">Metal-binding</keyword>
<dbReference type="PROSITE" id="PS50089">
    <property type="entry name" value="ZF_RING_2"/>
    <property type="match status" value="1"/>
</dbReference>
<evidence type="ECO:0000256" key="5">
    <source>
        <dbReference type="ARBA" id="ARBA00022692"/>
    </source>
</evidence>